<feature type="compositionally biased region" description="Pro residues" evidence="1">
    <location>
        <begin position="32"/>
        <end position="43"/>
    </location>
</feature>
<protein>
    <submittedName>
        <fullName evidence="2">Uncharacterized protein</fullName>
    </submittedName>
</protein>
<evidence type="ECO:0000313" key="2">
    <source>
        <dbReference type="EMBL" id="JAU44681.1"/>
    </source>
</evidence>
<accession>A0A1J3FKR5</accession>
<evidence type="ECO:0000256" key="1">
    <source>
        <dbReference type="SAM" id="MobiDB-lite"/>
    </source>
</evidence>
<dbReference type="AlphaFoldDB" id="A0A1J3FKR5"/>
<feature type="region of interest" description="Disordered" evidence="1">
    <location>
        <begin position="1"/>
        <end position="88"/>
    </location>
</feature>
<reference evidence="2" key="1">
    <citation type="submission" date="2016-07" db="EMBL/GenBank/DDBJ databases">
        <title>De novo transcriptome assembly of four accessions of the metal hyperaccumulator plant Noccaea caerulescens.</title>
        <authorList>
            <person name="Blande D."/>
            <person name="Halimaa P."/>
            <person name="Tervahauta A.I."/>
            <person name="Aarts M.G."/>
            <person name="Karenlampi S.O."/>
        </authorList>
    </citation>
    <scope>NUCLEOTIDE SEQUENCE</scope>
</reference>
<name>A0A1J3FKR5_NOCCA</name>
<sequence>MGLSLKGNPKIISGYRNWLQPGKKTKTGRTAPPLPPPDPPRPPSYAGGGRSPAPSVAPSRFTINTSHKWGKRPLHALTPFNAASNSQL</sequence>
<proteinExistence type="predicted"/>
<dbReference type="EMBL" id="GEVK01008151">
    <property type="protein sequence ID" value="JAU44681.1"/>
    <property type="molecule type" value="Transcribed_RNA"/>
</dbReference>
<gene>
    <name evidence="2" type="ORF">LC_TR8595_c0_g1_i1_g.29778</name>
</gene>
<organism evidence="2">
    <name type="scientific">Noccaea caerulescens</name>
    <name type="common">Alpine penny-cress</name>
    <name type="synonym">Thlaspi caerulescens</name>
    <dbReference type="NCBI Taxonomy" id="107243"/>
    <lineage>
        <taxon>Eukaryota</taxon>
        <taxon>Viridiplantae</taxon>
        <taxon>Streptophyta</taxon>
        <taxon>Embryophyta</taxon>
        <taxon>Tracheophyta</taxon>
        <taxon>Spermatophyta</taxon>
        <taxon>Magnoliopsida</taxon>
        <taxon>eudicotyledons</taxon>
        <taxon>Gunneridae</taxon>
        <taxon>Pentapetalae</taxon>
        <taxon>rosids</taxon>
        <taxon>malvids</taxon>
        <taxon>Brassicales</taxon>
        <taxon>Brassicaceae</taxon>
        <taxon>Coluteocarpeae</taxon>
        <taxon>Noccaea</taxon>
    </lineage>
</organism>